<keyword evidence="2" id="KW-1185">Reference proteome</keyword>
<dbReference type="EMBL" id="FNON01000008">
    <property type="protein sequence ID" value="SDZ01707.1"/>
    <property type="molecule type" value="Genomic_DNA"/>
</dbReference>
<name>A0A1H3PL30_9PSEU</name>
<accession>A0A1H3PL30</accession>
<gene>
    <name evidence="1" type="ORF">SAMN05421504_108271</name>
</gene>
<dbReference type="Proteomes" id="UP000199515">
    <property type="component" value="Unassembled WGS sequence"/>
</dbReference>
<reference evidence="1 2" key="1">
    <citation type="submission" date="2016-10" db="EMBL/GenBank/DDBJ databases">
        <authorList>
            <person name="de Groot N.N."/>
        </authorList>
    </citation>
    <scope>NUCLEOTIDE SEQUENCE [LARGE SCALE GENOMIC DNA]</scope>
    <source>
        <strain evidence="1 2">CPCC 202699</strain>
    </source>
</reference>
<evidence type="ECO:0000313" key="1">
    <source>
        <dbReference type="EMBL" id="SDZ01707.1"/>
    </source>
</evidence>
<dbReference type="RefSeq" id="WP_091295794.1">
    <property type="nucleotide sequence ID" value="NZ_FNON01000008.1"/>
</dbReference>
<dbReference type="STRING" id="589385.SAMN05421504_108271"/>
<sequence>MSTAVQAPRLHLFPPFSGASRHQVPIAETFQSVWSRTQRELPPGHPDRARPVKLHYRDDPAWQGWQTPRPLWTMVDLAELDHARLPEPARRANLETAAFVDGWLTDHGRKPDPAAEHRLVLLLFVFWSTIRLNRDGHKRDGSIADLPPAAIAAISSWRTLSLTGQPAAVFERLVATRFRRTPYQAALDRRMIAAAIDVRLNGKEVR</sequence>
<proteinExistence type="predicted"/>
<evidence type="ECO:0000313" key="2">
    <source>
        <dbReference type="Proteomes" id="UP000199515"/>
    </source>
</evidence>
<dbReference type="AlphaFoldDB" id="A0A1H3PL30"/>
<organism evidence="1 2">
    <name type="scientific">Amycolatopsis xylanica</name>
    <dbReference type="NCBI Taxonomy" id="589385"/>
    <lineage>
        <taxon>Bacteria</taxon>
        <taxon>Bacillati</taxon>
        <taxon>Actinomycetota</taxon>
        <taxon>Actinomycetes</taxon>
        <taxon>Pseudonocardiales</taxon>
        <taxon>Pseudonocardiaceae</taxon>
        <taxon>Amycolatopsis</taxon>
    </lineage>
</organism>
<protein>
    <submittedName>
        <fullName evidence="1">Uncharacterized protein</fullName>
    </submittedName>
</protein>